<accession>A0A918J7T8</accession>
<dbReference type="EMBL" id="BMUE01000008">
    <property type="protein sequence ID" value="GGW58390.1"/>
    <property type="molecule type" value="Genomic_DNA"/>
</dbReference>
<dbReference type="Proteomes" id="UP000620224">
    <property type="component" value="Unassembled WGS sequence"/>
</dbReference>
<name>A0A918J7T8_9ACTN</name>
<reference evidence="1" key="2">
    <citation type="submission" date="2020-09" db="EMBL/GenBank/DDBJ databases">
        <authorList>
            <person name="Sun Q."/>
            <person name="Ohkuma M."/>
        </authorList>
    </citation>
    <scope>NUCLEOTIDE SEQUENCE</scope>
    <source>
        <strain evidence="1">JCM 4490</strain>
    </source>
</reference>
<evidence type="ECO:0000313" key="2">
    <source>
        <dbReference type="Proteomes" id="UP000620224"/>
    </source>
</evidence>
<reference evidence="1" key="1">
    <citation type="journal article" date="2014" name="Int. J. Syst. Evol. Microbiol.">
        <title>Complete genome sequence of Corynebacterium casei LMG S-19264T (=DSM 44701T), isolated from a smear-ripened cheese.</title>
        <authorList>
            <consortium name="US DOE Joint Genome Institute (JGI-PGF)"/>
            <person name="Walter F."/>
            <person name="Albersmeier A."/>
            <person name="Kalinowski J."/>
            <person name="Ruckert C."/>
        </authorList>
    </citation>
    <scope>NUCLEOTIDE SEQUENCE</scope>
    <source>
        <strain evidence="1">JCM 4490</strain>
    </source>
</reference>
<dbReference type="AlphaFoldDB" id="A0A918J7T8"/>
<gene>
    <name evidence="1" type="ORF">GCM10010503_39310</name>
</gene>
<protein>
    <submittedName>
        <fullName evidence="1">Uncharacterized protein</fullName>
    </submittedName>
</protein>
<comment type="caution">
    <text evidence="1">The sequence shown here is derived from an EMBL/GenBank/DDBJ whole genome shotgun (WGS) entry which is preliminary data.</text>
</comment>
<proteinExistence type="predicted"/>
<sequence length="102" mass="11538">MGKQWRHLDGDLLPSPFTPSGQRRMGPVWYATPTVAYAVELGYDVTPLEGWVRRESGRFLDGWYKRLRDAYVATMSDLGMGEKLSPAEFLEAMAVTRAVIRS</sequence>
<organism evidence="1 2">
    <name type="scientific">Streptomyces lucensis JCM 4490</name>
    <dbReference type="NCBI Taxonomy" id="1306176"/>
    <lineage>
        <taxon>Bacteria</taxon>
        <taxon>Bacillati</taxon>
        <taxon>Actinomycetota</taxon>
        <taxon>Actinomycetes</taxon>
        <taxon>Kitasatosporales</taxon>
        <taxon>Streptomycetaceae</taxon>
        <taxon>Streptomyces</taxon>
    </lineage>
</organism>
<evidence type="ECO:0000313" key="1">
    <source>
        <dbReference type="EMBL" id="GGW58390.1"/>
    </source>
</evidence>
<keyword evidence="2" id="KW-1185">Reference proteome</keyword>